<name>A0A7R8X0Z7_9CRUS</name>
<dbReference type="InterPro" id="IPR013783">
    <property type="entry name" value="Ig-like_fold"/>
</dbReference>
<dbReference type="Pfam" id="PF07679">
    <property type="entry name" value="I-set"/>
    <property type="match status" value="1"/>
</dbReference>
<dbReference type="InterPro" id="IPR013098">
    <property type="entry name" value="Ig_I-set"/>
</dbReference>
<organism evidence="2">
    <name type="scientific">Darwinula stevensoni</name>
    <dbReference type="NCBI Taxonomy" id="69355"/>
    <lineage>
        <taxon>Eukaryota</taxon>
        <taxon>Metazoa</taxon>
        <taxon>Ecdysozoa</taxon>
        <taxon>Arthropoda</taxon>
        <taxon>Crustacea</taxon>
        <taxon>Oligostraca</taxon>
        <taxon>Ostracoda</taxon>
        <taxon>Podocopa</taxon>
        <taxon>Podocopida</taxon>
        <taxon>Darwinulocopina</taxon>
        <taxon>Darwinuloidea</taxon>
        <taxon>Darwinulidae</taxon>
        <taxon>Darwinula</taxon>
    </lineage>
</organism>
<dbReference type="Gene3D" id="2.60.40.10">
    <property type="entry name" value="Immunoglobulins"/>
    <property type="match status" value="1"/>
</dbReference>
<dbReference type="SUPFAM" id="SSF48726">
    <property type="entry name" value="Immunoglobulin"/>
    <property type="match status" value="1"/>
</dbReference>
<dbReference type="AlphaFoldDB" id="A0A7R8X0Z7"/>
<keyword evidence="3" id="KW-1185">Reference proteome</keyword>
<feature type="domain" description="Immunoglobulin I-set" evidence="1">
    <location>
        <begin position="6"/>
        <end position="61"/>
    </location>
</feature>
<dbReference type="Proteomes" id="UP000677054">
    <property type="component" value="Unassembled WGS sequence"/>
</dbReference>
<reference evidence="2" key="1">
    <citation type="submission" date="2020-11" db="EMBL/GenBank/DDBJ databases">
        <authorList>
            <person name="Tran Van P."/>
        </authorList>
    </citation>
    <scope>NUCLEOTIDE SEQUENCE</scope>
</reference>
<sequence>MPHFPGSQVESSGRVEVREEALSSFAFLMTLSFHHVAEEDYGEYLCEATNSLGNIRTSLSLARPFQVLKGGEVKAEVNGTVIDKENDFSFNVEVNEGEEQGEGENRNSMIRSSLGDQLLPHSAIISFLTSLLCVMTVFQS</sequence>
<dbReference type="InterPro" id="IPR036179">
    <property type="entry name" value="Ig-like_dom_sf"/>
</dbReference>
<dbReference type="OrthoDB" id="6159398at2759"/>
<evidence type="ECO:0000259" key="1">
    <source>
        <dbReference type="Pfam" id="PF07679"/>
    </source>
</evidence>
<gene>
    <name evidence="2" type="ORF">DSTB1V02_LOCUS704</name>
</gene>
<evidence type="ECO:0000313" key="3">
    <source>
        <dbReference type="Proteomes" id="UP000677054"/>
    </source>
</evidence>
<dbReference type="EMBL" id="LR899569">
    <property type="protein sequence ID" value="CAD7240691.1"/>
    <property type="molecule type" value="Genomic_DNA"/>
</dbReference>
<accession>A0A7R8X0Z7</accession>
<dbReference type="EMBL" id="CAJPEV010000052">
    <property type="protein sequence ID" value="CAG0879685.1"/>
    <property type="molecule type" value="Genomic_DNA"/>
</dbReference>
<proteinExistence type="predicted"/>
<protein>
    <recommendedName>
        <fullName evidence="1">Immunoglobulin I-set domain-containing protein</fullName>
    </recommendedName>
</protein>
<evidence type="ECO:0000313" key="2">
    <source>
        <dbReference type="EMBL" id="CAD7240691.1"/>
    </source>
</evidence>